<gene>
    <name evidence="2" type="ORF">METZ01_LOCUS306158</name>
</gene>
<keyword evidence="1" id="KW-0472">Membrane</keyword>
<keyword evidence="1" id="KW-0812">Transmembrane</keyword>
<accession>A0A382MWH2</accession>
<protein>
    <submittedName>
        <fullName evidence="2">Uncharacterized protein</fullName>
    </submittedName>
</protein>
<dbReference type="EMBL" id="UINC01096431">
    <property type="protein sequence ID" value="SVC53304.1"/>
    <property type="molecule type" value="Genomic_DNA"/>
</dbReference>
<feature type="transmembrane region" description="Helical" evidence="1">
    <location>
        <begin position="6"/>
        <end position="26"/>
    </location>
</feature>
<feature type="non-terminal residue" evidence="2">
    <location>
        <position position="1"/>
    </location>
</feature>
<organism evidence="2">
    <name type="scientific">marine metagenome</name>
    <dbReference type="NCBI Taxonomy" id="408172"/>
    <lineage>
        <taxon>unclassified sequences</taxon>
        <taxon>metagenomes</taxon>
        <taxon>ecological metagenomes</taxon>
    </lineage>
</organism>
<name>A0A382MWH2_9ZZZZ</name>
<dbReference type="AlphaFoldDB" id="A0A382MWH2"/>
<sequence>VHNQQYMKQYTIYALIALLFTCLSGLKQDYKPITFKHHFDASISEYSFEFDTEESAPEEPAPPQYVVLDYLTDSFTETAKPRPRWHFKTSLNYATPLTRAPPIA</sequence>
<proteinExistence type="predicted"/>
<reference evidence="2" key="1">
    <citation type="submission" date="2018-05" db="EMBL/GenBank/DDBJ databases">
        <authorList>
            <person name="Lanie J.A."/>
            <person name="Ng W.-L."/>
            <person name="Kazmierczak K.M."/>
            <person name="Andrzejewski T.M."/>
            <person name="Davidsen T.M."/>
            <person name="Wayne K.J."/>
            <person name="Tettelin H."/>
            <person name="Glass J.I."/>
            <person name="Rusch D."/>
            <person name="Podicherti R."/>
            <person name="Tsui H.-C.T."/>
            <person name="Winkler M.E."/>
        </authorList>
    </citation>
    <scope>NUCLEOTIDE SEQUENCE</scope>
</reference>
<evidence type="ECO:0000256" key="1">
    <source>
        <dbReference type="SAM" id="Phobius"/>
    </source>
</evidence>
<evidence type="ECO:0000313" key="2">
    <source>
        <dbReference type="EMBL" id="SVC53304.1"/>
    </source>
</evidence>
<keyword evidence="1" id="KW-1133">Transmembrane helix</keyword>